<keyword evidence="6" id="KW-0489">Methyltransferase</keyword>
<name>A0A6L8WB07_9PROT</name>
<dbReference type="GO" id="GO:0000287">
    <property type="term" value="F:magnesium ion binding"/>
    <property type="evidence" value="ECO:0007669"/>
    <property type="project" value="TreeGrafter"/>
</dbReference>
<dbReference type="InterPro" id="IPR003700">
    <property type="entry name" value="Pantoate_hydroxy_MeTrfase"/>
</dbReference>
<evidence type="ECO:0000313" key="6">
    <source>
        <dbReference type="EMBL" id="MZR31642.1"/>
    </source>
</evidence>
<keyword evidence="4" id="KW-0566">Pantothenate biosynthesis</keyword>
<evidence type="ECO:0000313" key="7">
    <source>
        <dbReference type="Proteomes" id="UP000476030"/>
    </source>
</evidence>
<dbReference type="EC" id="2.1.2.11" evidence="3"/>
<comment type="similarity">
    <text evidence="1">Belongs to the PanB family.</text>
</comment>
<keyword evidence="5 6" id="KW-0808">Transferase</keyword>
<dbReference type="Gene3D" id="3.20.20.60">
    <property type="entry name" value="Phosphoenolpyruvate-binding domains"/>
    <property type="match status" value="1"/>
</dbReference>
<dbReference type="PANTHER" id="PTHR20881:SF0">
    <property type="entry name" value="3-METHYL-2-OXOBUTANOATE HYDROXYMETHYLTRANSFERASE"/>
    <property type="match status" value="1"/>
</dbReference>
<dbReference type="InterPro" id="IPR040442">
    <property type="entry name" value="Pyrv_kinase-like_dom_sf"/>
</dbReference>
<dbReference type="GO" id="GO:0032259">
    <property type="term" value="P:methylation"/>
    <property type="evidence" value="ECO:0007669"/>
    <property type="project" value="UniProtKB-KW"/>
</dbReference>
<comment type="subunit">
    <text evidence="2">Homodecamer; pentamer of dimers.</text>
</comment>
<accession>A0A6L8WB07</accession>
<evidence type="ECO:0000256" key="1">
    <source>
        <dbReference type="ARBA" id="ARBA00008676"/>
    </source>
</evidence>
<evidence type="ECO:0000256" key="5">
    <source>
        <dbReference type="ARBA" id="ARBA00022679"/>
    </source>
</evidence>
<protein>
    <recommendedName>
        <fullName evidence="3">3-methyl-2-oxobutanoate hydroxymethyltransferase</fullName>
        <ecNumber evidence="3">2.1.2.11</ecNumber>
    </recommendedName>
</protein>
<reference evidence="6 7" key="1">
    <citation type="submission" date="2019-12" db="EMBL/GenBank/DDBJ databases">
        <title>Snethiella sp. nov. sp. isolated from sea sand.</title>
        <authorList>
            <person name="Kim J."/>
            <person name="Jeong S.E."/>
            <person name="Jung H.S."/>
            <person name="Jeon C.O."/>
        </authorList>
    </citation>
    <scope>NUCLEOTIDE SEQUENCE [LARGE SCALE GENOMIC DNA]</scope>
    <source>
        <strain evidence="6 7">DP05</strain>
    </source>
</reference>
<sequence length="294" mass="32450">MTEIQNETASQQKDFRRVVSMAGDVSLRNYTVRDIRDLKGKKQLTQTLAFTPDEAAAAEAAGIDLINVRWNPLDPRESFAVCEAAPHTFTTFCMPLTLCTSEQEALRIGFQAMEGGGDGIYCAWSLQFIEAMANAGIPVQGHAGLVPRRSTWTGGLRAVGKTISEAEKIYQDFKDLEQAGAWSVECEVIPHRIMSELTKRTSLITVSLGSGVGGDVQFLFAQDILGDGPGPFPRHAKIYRDFHKMRQDMQKERIAAFSEFAADIRSGGYPAPENLVEVDDAVIEEFIARHPVEH</sequence>
<dbReference type="GO" id="GO:0008168">
    <property type="term" value="F:methyltransferase activity"/>
    <property type="evidence" value="ECO:0007669"/>
    <property type="project" value="UniProtKB-KW"/>
</dbReference>
<dbReference type="RefSeq" id="WP_161316128.1">
    <property type="nucleotide sequence ID" value="NZ_WTUW01000002.1"/>
</dbReference>
<dbReference type="AlphaFoldDB" id="A0A6L8WB07"/>
<gene>
    <name evidence="6" type="ORF">GQE98_13455</name>
</gene>
<dbReference type="SUPFAM" id="SSF51621">
    <property type="entry name" value="Phosphoenolpyruvate/pyruvate domain"/>
    <property type="match status" value="1"/>
</dbReference>
<organism evidence="6 7">
    <name type="scientific">Sneathiella litorea</name>
    <dbReference type="NCBI Taxonomy" id="2606216"/>
    <lineage>
        <taxon>Bacteria</taxon>
        <taxon>Pseudomonadati</taxon>
        <taxon>Pseudomonadota</taxon>
        <taxon>Alphaproteobacteria</taxon>
        <taxon>Sneathiellales</taxon>
        <taxon>Sneathiellaceae</taxon>
        <taxon>Sneathiella</taxon>
    </lineage>
</organism>
<dbReference type="EMBL" id="WTUW01000002">
    <property type="protein sequence ID" value="MZR31642.1"/>
    <property type="molecule type" value="Genomic_DNA"/>
</dbReference>
<dbReference type="Pfam" id="PF02548">
    <property type="entry name" value="Pantoate_transf"/>
    <property type="match status" value="1"/>
</dbReference>
<evidence type="ECO:0000256" key="4">
    <source>
        <dbReference type="ARBA" id="ARBA00022655"/>
    </source>
</evidence>
<proteinExistence type="inferred from homology"/>
<keyword evidence="7" id="KW-1185">Reference proteome</keyword>
<dbReference type="InterPro" id="IPR015813">
    <property type="entry name" value="Pyrv/PenolPyrv_kinase-like_dom"/>
</dbReference>
<dbReference type="GO" id="GO:0003864">
    <property type="term" value="F:3-methyl-2-oxobutanoate hydroxymethyltransferase activity"/>
    <property type="evidence" value="ECO:0007669"/>
    <property type="project" value="UniProtKB-EC"/>
</dbReference>
<dbReference type="GO" id="GO:0015940">
    <property type="term" value="P:pantothenate biosynthetic process"/>
    <property type="evidence" value="ECO:0007669"/>
    <property type="project" value="UniProtKB-KW"/>
</dbReference>
<evidence type="ECO:0000256" key="3">
    <source>
        <dbReference type="ARBA" id="ARBA00012618"/>
    </source>
</evidence>
<evidence type="ECO:0000256" key="2">
    <source>
        <dbReference type="ARBA" id="ARBA00011424"/>
    </source>
</evidence>
<dbReference type="Proteomes" id="UP000476030">
    <property type="component" value="Unassembled WGS sequence"/>
</dbReference>
<comment type="caution">
    <text evidence="6">The sequence shown here is derived from an EMBL/GenBank/DDBJ whole genome shotgun (WGS) entry which is preliminary data.</text>
</comment>
<dbReference type="PANTHER" id="PTHR20881">
    <property type="entry name" value="3-METHYL-2-OXOBUTANOATE HYDROXYMETHYLTRANSFERASE"/>
    <property type="match status" value="1"/>
</dbReference>